<dbReference type="SUPFAM" id="SSF53720">
    <property type="entry name" value="ALDH-like"/>
    <property type="match status" value="1"/>
</dbReference>
<gene>
    <name evidence="3" type="ORF">ASEP1449_LOCUS9554</name>
</gene>
<protein>
    <recommendedName>
        <fullName evidence="2">Aldehyde dehydrogenase domain-containing protein</fullName>
    </recommendedName>
</protein>
<sequence>MILQASRVILLVLLVILLQSAPSDSLSSLKRVPIQKMVATTTTAPSSVEDVDRIVTNVAAKAEEWKAVPVDKKVELLQQILKNTIREHDTWCALAQESRGVHPTDPRHGCARADIIVTGPAMFGSYLNGLISTLQHCSKHDGVPPPPRSVRKIEGIHKSVATLWPRTFLDYTESVGLKGELVLDDETPEQFSLEETCIGGVAGILGAGNIDAPTDILCQMFLKGRVCVFKPNPVNEKQHTVVAGKILEPLIRAGYLAYVCGGNDVGAALVKDSRMDEIVLTGSMSTYEAIKPLVKDIERTPICAELGGVNPWIVVPGKAWNARSIDQHARHLAFSRMSNNGHTCVGPQVVLVAKDWPWRREFFGRVRFWLGQHAGSPPFYPGSDKTHSYFSTVPKAEVIIDGEDAFDKQQRPILISNVLVTTDEENQKDTNSVLTREAFCPVLAEVPIDYTIGSNDATKYDSMAYLRSAIQYTERNCFGSLSANILIPDEEVQKHSKELDRIICEMPFGIVGVNLFPGFAYSLPMLIWGAPPGQPQSGIGFLGNAHGYKHPQKAVLRAPFQWLGRRALCIMSPQKTEKVMVRLGKYKMSPGLFTQLKLFAALFLGI</sequence>
<proteinExistence type="predicted"/>
<evidence type="ECO:0000313" key="3">
    <source>
        <dbReference type="EMBL" id="CAD9817722.1"/>
    </source>
</evidence>
<feature type="domain" description="Aldehyde dehydrogenase" evidence="2">
    <location>
        <begin position="221"/>
        <end position="355"/>
    </location>
</feature>
<keyword evidence="1" id="KW-0732">Signal</keyword>
<dbReference type="InterPro" id="IPR016161">
    <property type="entry name" value="Ald_DH/histidinol_DH"/>
</dbReference>
<dbReference type="EMBL" id="HBHQ01014320">
    <property type="protein sequence ID" value="CAD9817722.1"/>
    <property type="molecule type" value="Transcribed_RNA"/>
</dbReference>
<evidence type="ECO:0000259" key="2">
    <source>
        <dbReference type="Pfam" id="PF00171"/>
    </source>
</evidence>
<feature type="chain" id="PRO_5030825106" description="Aldehyde dehydrogenase domain-containing protein" evidence="1">
    <location>
        <begin position="26"/>
        <end position="606"/>
    </location>
</feature>
<dbReference type="InterPro" id="IPR015590">
    <property type="entry name" value="Aldehyde_DH_dom"/>
</dbReference>
<dbReference type="InterPro" id="IPR016162">
    <property type="entry name" value="Ald_DH_N"/>
</dbReference>
<dbReference type="InterPro" id="IPR016163">
    <property type="entry name" value="Ald_DH_C"/>
</dbReference>
<accession>A0A7S2UF21</accession>
<name>A0A7S2UF21_9STRA</name>
<evidence type="ECO:0000256" key="1">
    <source>
        <dbReference type="SAM" id="SignalP"/>
    </source>
</evidence>
<dbReference type="Gene3D" id="3.40.309.10">
    <property type="entry name" value="Aldehyde Dehydrogenase, Chain A, domain 2"/>
    <property type="match status" value="1"/>
</dbReference>
<reference evidence="3" key="1">
    <citation type="submission" date="2021-01" db="EMBL/GenBank/DDBJ databases">
        <authorList>
            <person name="Corre E."/>
            <person name="Pelletier E."/>
            <person name="Niang G."/>
            <person name="Scheremetjew M."/>
            <person name="Finn R."/>
            <person name="Kale V."/>
            <person name="Holt S."/>
            <person name="Cochrane G."/>
            <person name="Meng A."/>
            <person name="Brown T."/>
            <person name="Cohen L."/>
        </authorList>
    </citation>
    <scope>NUCLEOTIDE SEQUENCE</scope>
    <source>
        <strain evidence="3">CCMP2084</strain>
    </source>
</reference>
<dbReference type="AlphaFoldDB" id="A0A7S2UF21"/>
<dbReference type="Gene3D" id="3.40.605.10">
    <property type="entry name" value="Aldehyde Dehydrogenase, Chain A, domain 1"/>
    <property type="match status" value="1"/>
</dbReference>
<organism evidence="3">
    <name type="scientific">Attheya septentrionalis</name>
    <dbReference type="NCBI Taxonomy" id="420275"/>
    <lineage>
        <taxon>Eukaryota</taxon>
        <taxon>Sar</taxon>
        <taxon>Stramenopiles</taxon>
        <taxon>Ochrophyta</taxon>
        <taxon>Bacillariophyta</taxon>
        <taxon>Coscinodiscophyceae</taxon>
        <taxon>Chaetocerotophycidae</taxon>
        <taxon>Chaetocerotales</taxon>
        <taxon>Attheyaceae</taxon>
        <taxon>Attheya</taxon>
    </lineage>
</organism>
<dbReference type="Pfam" id="PF00171">
    <property type="entry name" value="Aldedh"/>
    <property type="match status" value="1"/>
</dbReference>
<dbReference type="GO" id="GO:0016620">
    <property type="term" value="F:oxidoreductase activity, acting on the aldehyde or oxo group of donors, NAD or NADP as acceptor"/>
    <property type="evidence" value="ECO:0007669"/>
    <property type="project" value="InterPro"/>
</dbReference>
<feature type="signal peptide" evidence="1">
    <location>
        <begin position="1"/>
        <end position="25"/>
    </location>
</feature>
<dbReference type="PANTHER" id="PTHR11699">
    <property type="entry name" value="ALDEHYDE DEHYDROGENASE-RELATED"/>
    <property type="match status" value="1"/>
</dbReference>